<comment type="caution">
    <text evidence="1">The sequence shown here is derived from an EMBL/GenBank/DDBJ whole genome shotgun (WGS) entry which is preliminary data.</text>
</comment>
<gene>
    <name evidence="1" type="ORF">GB249_03620</name>
</gene>
<protein>
    <submittedName>
        <fullName evidence="1">Uncharacterized protein</fullName>
    </submittedName>
</protein>
<name>A0A740S254_SALDE</name>
<organism evidence="1">
    <name type="scientific">Salmonella derby</name>
    <dbReference type="NCBI Taxonomy" id="28144"/>
    <lineage>
        <taxon>Bacteria</taxon>
        <taxon>Pseudomonadati</taxon>
        <taxon>Pseudomonadota</taxon>
        <taxon>Gammaproteobacteria</taxon>
        <taxon>Enterobacterales</taxon>
        <taxon>Enterobacteriaceae</taxon>
        <taxon>Salmonella</taxon>
    </lineage>
</organism>
<accession>A0A740S254</accession>
<sequence>MKREIINFINPGSCCPGHDKYPCDKYKNRRSVRQRALGIKKEHRHVRRTVRQELLSVIGED</sequence>
<reference evidence="1" key="2">
    <citation type="submission" date="2019-10" db="EMBL/GenBank/DDBJ databases">
        <authorList>
            <consortium name="NCBI Pathogen Detection Project"/>
        </authorList>
    </citation>
    <scope>NUCLEOTIDE SEQUENCE</scope>
    <source>
        <strain evidence="1">Salmonella enterica</strain>
    </source>
</reference>
<evidence type="ECO:0000313" key="1">
    <source>
        <dbReference type="EMBL" id="HAF0185111.1"/>
    </source>
</evidence>
<reference evidence="1" key="1">
    <citation type="journal article" date="2018" name="Genome Biol.">
        <title>SKESA: strategic k-mer extension for scrupulous assemblies.</title>
        <authorList>
            <person name="Souvorov A."/>
            <person name="Agarwala R."/>
            <person name="Lipman D.J."/>
        </authorList>
    </citation>
    <scope>NUCLEOTIDE SEQUENCE</scope>
    <source>
        <strain evidence="1">Salmonella enterica</strain>
    </source>
</reference>
<proteinExistence type="predicted"/>
<dbReference type="EMBL" id="DAATUR010000002">
    <property type="protein sequence ID" value="HAF0185111.1"/>
    <property type="molecule type" value="Genomic_DNA"/>
</dbReference>
<dbReference type="AlphaFoldDB" id="A0A740S254"/>